<dbReference type="AlphaFoldDB" id="A0A420IVZ6"/>
<dbReference type="EMBL" id="MCBR01005318">
    <property type="protein sequence ID" value="RKF78721.1"/>
    <property type="molecule type" value="Genomic_DNA"/>
</dbReference>
<proteinExistence type="predicted"/>
<dbReference type="Pfam" id="PF10342">
    <property type="entry name" value="Kre9_KNH"/>
    <property type="match status" value="1"/>
</dbReference>
<gene>
    <name evidence="4" type="ORF">GcC1_053022</name>
</gene>
<feature type="signal peptide" evidence="2">
    <location>
        <begin position="1"/>
        <end position="17"/>
    </location>
</feature>
<evidence type="ECO:0000259" key="3">
    <source>
        <dbReference type="Pfam" id="PF10342"/>
    </source>
</evidence>
<accession>A0A420IVZ6</accession>
<feature type="domain" description="Yeast cell wall synthesis Kre9/Knh1-like N-terminal" evidence="3">
    <location>
        <begin position="29"/>
        <end position="105"/>
    </location>
</feature>
<sequence length="212" mass="21770">MFSRLALFSAIFALAQSAKLTNTAESFNGVTAGKPMIITWAEASGPVTLLLKEGPSTNLRTVSTLASGQTGNSFTWTPDTTLPSDTYAIQINDASGVNYSVQFPIKSATTQPSSSSAISSPSNSASYSSSAPYSTGYSAAPSSYVPSYSSNMTSTMSNSAHVTSTYVSALPTTPAATTSAPETVPSDTNTATSVTSPVALLMLALVAVLMMQ</sequence>
<dbReference type="Proteomes" id="UP000285405">
    <property type="component" value="Unassembled WGS sequence"/>
</dbReference>
<organism evidence="4 5">
    <name type="scientific">Golovinomyces cichoracearum</name>
    <dbReference type="NCBI Taxonomy" id="62708"/>
    <lineage>
        <taxon>Eukaryota</taxon>
        <taxon>Fungi</taxon>
        <taxon>Dikarya</taxon>
        <taxon>Ascomycota</taxon>
        <taxon>Pezizomycotina</taxon>
        <taxon>Leotiomycetes</taxon>
        <taxon>Erysiphales</taxon>
        <taxon>Erysiphaceae</taxon>
        <taxon>Golovinomyces</taxon>
    </lineage>
</organism>
<dbReference type="PANTHER" id="PTHR40633:SF1">
    <property type="entry name" value="GPI ANCHORED SERINE-THREONINE RICH PROTEIN (AFU_ORTHOLOGUE AFUA_1G03630)"/>
    <property type="match status" value="1"/>
</dbReference>
<evidence type="ECO:0000313" key="4">
    <source>
        <dbReference type="EMBL" id="RKF78721.1"/>
    </source>
</evidence>
<dbReference type="InterPro" id="IPR052982">
    <property type="entry name" value="SRP1/TIP1-like"/>
</dbReference>
<evidence type="ECO:0000256" key="1">
    <source>
        <dbReference type="ARBA" id="ARBA00022729"/>
    </source>
</evidence>
<comment type="caution">
    <text evidence="4">The sequence shown here is derived from an EMBL/GenBank/DDBJ whole genome shotgun (WGS) entry which is preliminary data.</text>
</comment>
<evidence type="ECO:0000256" key="2">
    <source>
        <dbReference type="SAM" id="SignalP"/>
    </source>
</evidence>
<dbReference type="PANTHER" id="PTHR40633">
    <property type="entry name" value="MATRIX PROTEIN, PUTATIVE (AFU_ORTHOLOGUE AFUA_8G05410)-RELATED"/>
    <property type="match status" value="1"/>
</dbReference>
<feature type="chain" id="PRO_5019554971" evidence="2">
    <location>
        <begin position="18"/>
        <end position="212"/>
    </location>
</feature>
<protein>
    <submittedName>
        <fullName evidence="4">Putative extracellular matrix protein</fullName>
    </submittedName>
</protein>
<name>A0A420IVZ6_9PEZI</name>
<reference evidence="4 5" key="1">
    <citation type="journal article" date="2018" name="BMC Genomics">
        <title>Comparative genome analyses reveal sequence features reflecting distinct modes of host-adaptation between dicot and monocot powdery mildew.</title>
        <authorList>
            <person name="Wu Y."/>
            <person name="Ma X."/>
            <person name="Pan Z."/>
            <person name="Kale S.D."/>
            <person name="Song Y."/>
            <person name="King H."/>
            <person name="Zhang Q."/>
            <person name="Presley C."/>
            <person name="Deng X."/>
            <person name="Wei C.I."/>
            <person name="Xiao S."/>
        </authorList>
    </citation>
    <scope>NUCLEOTIDE SEQUENCE [LARGE SCALE GENOMIC DNA]</scope>
    <source>
        <strain evidence="4">UCSC1</strain>
    </source>
</reference>
<keyword evidence="1 2" id="KW-0732">Signal</keyword>
<evidence type="ECO:0000313" key="5">
    <source>
        <dbReference type="Proteomes" id="UP000285405"/>
    </source>
</evidence>
<dbReference type="OrthoDB" id="5589325at2759"/>
<dbReference type="InterPro" id="IPR018466">
    <property type="entry name" value="Kre9/Knh1-like_N"/>
</dbReference>